<keyword evidence="10 11" id="KW-0472">Membrane</keyword>
<evidence type="ECO:0000256" key="10">
    <source>
        <dbReference type="ARBA" id="ARBA00023136"/>
    </source>
</evidence>
<keyword evidence="8 11" id="KW-1133">Transmembrane helix</keyword>
<keyword evidence="11" id="KW-0479">Metal-binding</keyword>
<evidence type="ECO:0000256" key="5">
    <source>
        <dbReference type="ARBA" id="ARBA00022692"/>
    </source>
</evidence>
<dbReference type="InterPro" id="IPR008915">
    <property type="entry name" value="Peptidase_M50"/>
</dbReference>
<dbReference type="AlphaFoldDB" id="A0A4Y9SKF4"/>
<evidence type="ECO:0000256" key="11">
    <source>
        <dbReference type="RuleBase" id="RU362031"/>
    </source>
</evidence>
<name>A0A4Y9SKF4_9BURK</name>
<feature type="transmembrane region" description="Helical" evidence="11">
    <location>
        <begin position="7"/>
        <end position="28"/>
    </location>
</feature>
<dbReference type="PANTHER" id="PTHR42837:SF2">
    <property type="entry name" value="MEMBRANE METALLOPROTEASE ARASP2, CHLOROPLASTIC-RELATED"/>
    <property type="match status" value="1"/>
</dbReference>
<accession>A0A4Y9SKF4</accession>
<dbReference type="GO" id="GO:0006508">
    <property type="term" value="P:proteolysis"/>
    <property type="evidence" value="ECO:0007669"/>
    <property type="project" value="UniProtKB-KW"/>
</dbReference>
<evidence type="ECO:0000313" key="13">
    <source>
        <dbReference type="EMBL" id="TFW27018.1"/>
    </source>
</evidence>
<evidence type="ECO:0000256" key="7">
    <source>
        <dbReference type="ARBA" id="ARBA00022833"/>
    </source>
</evidence>
<evidence type="ECO:0000256" key="3">
    <source>
        <dbReference type="ARBA" id="ARBA00007931"/>
    </source>
</evidence>
<dbReference type="CDD" id="cd23081">
    <property type="entry name" value="cpPDZ_EcRseP-like"/>
    <property type="match status" value="1"/>
</dbReference>
<evidence type="ECO:0000259" key="12">
    <source>
        <dbReference type="PROSITE" id="PS50106"/>
    </source>
</evidence>
<dbReference type="EC" id="3.4.24.-" evidence="11"/>
<keyword evidence="6 11" id="KW-0378">Hydrolase</keyword>
<dbReference type="Gene3D" id="2.30.42.10">
    <property type="match status" value="2"/>
</dbReference>
<protein>
    <recommendedName>
        <fullName evidence="11">Zinc metalloprotease</fullName>
        <ecNumber evidence="11">3.4.24.-</ecNumber>
    </recommendedName>
</protein>
<comment type="caution">
    <text evidence="13">The sequence shown here is derived from an EMBL/GenBank/DDBJ whole genome shotgun (WGS) entry which is preliminary data.</text>
</comment>
<reference evidence="13 14" key="1">
    <citation type="submission" date="2019-03" db="EMBL/GenBank/DDBJ databases">
        <title>Draft Genome Sequence of Duganella callidus sp. nov., a Novel Duganella Species Isolated from Cultivated Soil.</title>
        <authorList>
            <person name="Raths R."/>
            <person name="Peta V."/>
            <person name="Bucking H."/>
        </authorList>
    </citation>
    <scope>NUCLEOTIDE SEQUENCE [LARGE SCALE GENOMIC DNA]</scope>
    <source>
        <strain evidence="13 14">DN04</strain>
    </source>
</reference>
<evidence type="ECO:0000256" key="6">
    <source>
        <dbReference type="ARBA" id="ARBA00022801"/>
    </source>
</evidence>
<keyword evidence="14" id="KW-1185">Reference proteome</keyword>
<dbReference type="Pfam" id="PF02163">
    <property type="entry name" value="Peptidase_M50"/>
    <property type="match status" value="1"/>
</dbReference>
<dbReference type="InterPro" id="IPR001478">
    <property type="entry name" value="PDZ"/>
</dbReference>
<keyword evidence="9 11" id="KW-0482">Metalloprotease</keyword>
<dbReference type="SUPFAM" id="SSF50156">
    <property type="entry name" value="PDZ domain-like"/>
    <property type="match status" value="2"/>
</dbReference>
<evidence type="ECO:0000256" key="9">
    <source>
        <dbReference type="ARBA" id="ARBA00023049"/>
    </source>
</evidence>
<dbReference type="InterPro" id="IPR036034">
    <property type="entry name" value="PDZ_sf"/>
</dbReference>
<feature type="domain" description="PDZ" evidence="12">
    <location>
        <begin position="212"/>
        <end position="299"/>
    </location>
</feature>
<dbReference type="SMART" id="SM00228">
    <property type="entry name" value="PDZ"/>
    <property type="match status" value="2"/>
</dbReference>
<dbReference type="NCBIfam" id="TIGR00054">
    <property type="entry name" value="RIP metalloprotease RseP"/>
    <property type="match status" value="1"/>
</dbReference>
<proteinExistence type="inferred from homology"/>
<feature type="transmembrane region" description="Helical" evidence="11">
    <location>
        <begin position="434"/>
        <end position="452"/>
    </location>
</feature>
<keyword evidence="4 13" id="KW-0645">Protease</keyword>
<evidence type="ECO:0000256" key="8">
    <source>
        <dbReference type="ARBA" id="ARBA00022989"/>
    </source>
</evidence>
<dbReference type="Proteomes" id="UP000297729">
    <property type="component" value="Unassembled WGS sequence"/>
</dbReference>
<evidence type="ECO:0000256" key="4">
    <source>
        <dbReference type="ARBA" id="ARBA00022670"/>
    </source>
</evidence>
<evidence type="ECO:0000256" key="2">
    <source>
        <dbReference type="ARBA" id="ARBA00004141"/>
    </source>
</evidence>
<dbReference type="GO" id="GO:0016020">
    <property type="term" value="C:membrane"/>
    <property type="evidence" value="ECO:0007669"/>
    <property type="project" value="UniProtKB-SubCell"/>
</dbReference>
<dbReference type="GO" id="GO:0046872">
    <property type="term" value="F:metal ion binding"/>
    <property type="evidence" value="ECO:0007669"/>
    <property type="project" value="UniProtKB-KW"/>
</dbReference>
<keyword evidence="7 11" id="KW-0862">Zinc</keyword>
<feature type="transmembrane region" description="Helical" evidence="11">
    <location>
        <begin position="387"/>
        <end position="409"/>
    </location>
</feature>
<dbReference type="EMBL" id="SPVG01000074">
    <property type="protein sequence ID" value="TFW27018.1"/>
    <property type="molecule type" value="Genomic_DNA"/>
</dbReference>
<dbReference type="Pfam" id="PF17820">
    <property type="entry name" value="PDZ_6"/>
    <property type="match status" value="2"/>
</dbReference>
<dbReference type="OrthoDB" id="9782003at2"/>
<comment type="subcellular location">
    <subcellularLocation>
        <location evidence="2">Membrane</location>
        <topology evidence="2">Multi-pass membrane protein</topology>
    </subcellularLocation>
</comment>
<comment type="similarity">
    <text evidence="3 11">Belongs to the peptidase M50B family.</text>
</comment>
<feature type="transmembrane region" description="Helical" evidence="11">
    <location>
        <begin position="101"/>
        <end position="125"/>
    </location>
</feature>
<dbReference type="PANTHER" id="PTHR42837">
    <property type="entry name" value="REGULATOR OF SIGMA-E PROTEASE RSEP"/>
    <property type="match status" value="1"/>
</dbReference>
<comment type="cofactor">
    <cofactor evidence="1 11">
        <name>Zn(2+)</name>
        <dbReference type="ChEBI" id="CHEBI:29105"/>
    </cofactor>
</comment>
<organism evidence="13 14">
    <name type="scientific">Duganella callida</name>
    <dbReference type="NCBI Taxonomy" id="2561932"/>
    <lineage>
        <taxon>Bacteria</taxon>
        <taxon>Pseudomonadati</taxon>
        <taxon>Pseudomonadota</taxon>
        <taxon>Betaproteobacteria</taxon>
        <taxon>Burkholderiales</taxon>
        <taxon>Oxalobacteraceae</taxon>
        <taxon>Telluria group</taxon>
        <taxon>Duganella</taxon>
    </lineage>
</organism>
<dbReference type="InterPro" id="IPR004387">
    <property type="entry name" value="Pept_M50_Zn"/>
</dbReference>
<sequence>MNFLQTVLAFVVCLGSLIVFHELGHYLVARWCGVKVLRFSVGMGKVVWSRRFGPDQTEWAISALPLGGYVKMLDAREGELTGLPESDLKREFTRQNVWKRIAIVAAGPLANFLIAIVLFAGLYMVGVEEPSSKISLHPATEQGKLEATAAWRAGLRSGDVITAVNDQPVQAWSDLRWQFIQSAIDKRDLRLAVERAGQGRFSFTLPAAALAGVDLEGDVPGALGVGVSRPAPVVQQIVPGSPAAQAGLQVGDLLTAVDGAAVSDGIAFIDIIRGSAGKTVQVTLQRAGQPVTLAVTPQAEQAKSGKGTVTVGKIGAYVALQPDMIKVPSAPLAAIGKAVEKVWDTCTMTLKMIGKMITGEASLKNVTGPITIADYAGQTARMGAVSYLSFIAFISISLGVMNLLPIPVLDGGHLLYYSLEVLTGRSVPERVGEIAQRLGMGLLLTLMLLAVFNDVARLL</sequence>
<dbReference type="GO" id="GO:0004222">
    <property type="term" value="F:metalloendopeptidase activity"/>
    <property type="evidence" value="ECO:0007669"/>
    <property type="project" value="InterPro"/>
</dbReference>
<dbReference type="InterPro" id="IPR041489">
    <property type="entry name" value="PDZ_6"/>
</dbReference>
<evidence type="ECO:0000256" key="1">
    <source>
        <dbReference type="ARBA" id="ARBA00001947"/>
    </source>
</evidence>
<dbReference type="PROSITE" id="PS50106">
    <property type="entry name" value="PDZ"/>
    <property type="match status" value="1"/>
</dbReference>
<dbReference type="CDD" id="cd06163">
    <property type="entry name" value="S2P-M50_PDZ_RseP-like"/>
    <property type="match status" value="1"/>
</dbReference>
<keyword evidence="5 11" id="KW-0812">Transmembrane</keyword>
<dbReference type="RefSeq" id="WP_135201036.1">
    <property type="nucleotide sequence ID" value="NZ_SPVG01000074.1"/>
</dbReference>
<evidence type="ECO:0000313" key="14">
    <source>
        <dbReference type="Proteomes" id="UP000297729"/>
    </source>
</evidence>
<gene>
    <name evidence="13" type="primary">rseP</name>
    <name evidence="13" type="ORF">E4L98_07985</name>
</gene>